<evidence type="ECO:0000256" key="4">
    <source>
        <dbReference type="ARBA" id="ARBA00022723"/>
    </source>
</evidence>
<dbReference type="InterPro" id="IPR001433">
    <property type="entry name" value="OxRdtase_FAD/NAD-bd"/>
</dbReference>
<dbReference type="PANTHER" id="PTHR47354">
    <property type="entry name" value="NADH OXIDOREDUCTASE HCR"/>
    <property type="match status" value="1"/>
</dbReference>
<dbReference type="Gene3D" id="2.40.30.10">
    <property type="entry name" value="Translation factors"/>
    <property type="match status" value="1"/>
</dbReference>
<evidence type="ECO:0000256" key="2">
    <source>
        <dbReference type="ARBA" id="ARBA00022630"/>
    </source>
</evidence>
<dbReference type="SUPFAM" id="SSF52343">
    <property type="entry name" value="Ferredoxin reductase-like, C-terminal NADP-linked domain"/>
    <property type="match status" value="1"/>
</dbReference>
<dbReference type="Pfam" id="PF00970">
    <property type="entry name" value="FAD_binding_6"/>
    <property type="match status" value="1"/>
</dbReference>
<name>A0A090W9Y4_NONUL</name>
<evidence type="ECO:0000313" key="11">
    <source>
        <dbReference type="EMBL" id="GAL73830.1"/>
    </source>
</evidence>
<dbReference type="GO" id="GO:0016491">
    <property type="term" value="F:oxidoreductase activity"/>
    <property type="evidence" value="ECO:0007669"/>
    <property type="project" value="UniProtKB-KW"/>
</dbReference>
<evidence type="ECO:0000256" key="3">
    <source>
        <dbReference type="ARBA" id="ARBA00022714"/>
    </source>
</evidence>
<dbReference type="InterPro" id="IPR039261">
    <property type="entry name" value="FNR_nucleotide-bd"/>
</dbReference>
<dbReference type="Gene3D" id="3.40.50.80">
    <property type="entry name" value="Nucleotide-binding domain of ferredoxin-NADP reductase (FNR) module"/>
    <property type="match status" value="1"/>
</dbReference>
<keyword evidence="5" id="KW-0274">FAD</keyword>
<dbReference type="SUPFAM" id="SSF63380">
    <property type="entry name" value="Riboflavin synthase domain-like"/>
    <property type="match status" value="1"/>
</dbReference>
<dbReference type="Pfam" id="PF00111">
    <property type="entry name" value="Fer2"/>
    <property type="match status" value="1"/>
</dbReference>
<evidence type="ECO:0000256" key="8">
    <source>
        <dbReference type="ARBA" id="ARBA00023014"/>
    </source>
</evidence>
<dbReference type="InterPro" id="IPR008333">
    <property type="entry name" value="Cbr1-like_FAD-bd_dom"/>
</dbReference>
<feature type="domain" description="2Fe-2S ferredoxin-type" evidence="9">
    <location>
        <begin position="257"/>
        <end position="347"/>
    </location>
</feature>
<dbReference type="SUPFAM" id="SSF54292">
    <property type="entry name" value="2Fe-2S ferredoxin-like"/>
    <property type="match status" value="1"/>
</dbReference>
<comment type="cofactor">
    <cofactor evidence="1">
        <name>FAD</name>
        <dbReference type="ChEBI" id="CHEBI:57692"/>
    </cofactor>
</comment>
<dbReference type="InterPro" id="IPR036010">
    <property type="entry name" value="2Fe-2S_ferredoxin-like_sf"/>
</dbReference>
<dbReference type="PROSITE" id="PS51384">
    <property type="entry name" value="FAD_FR"/>
    <property type="match status" value="1"/>
</dbReference>
<proteinExistence type="predicted"/>
<evidence type="ECO:0000313" key="12">
    <source>
        <dbReference type="Proteomes" id="UP000029647"/>
    </source>
</evidence>
<dbReference type="Gene3D" id="3.10.20.30">
    <property type="match status" value="1"/>
</dbReference>
<dbReference type="InterPro" id="IPR001709">
    <property type="entry name" value="Flavoprot_Pyr_Nucl_cyt_Rdtase"/>
</dbReference>
<dbReference type="AlphaFoldDB" id="A0A090W9Y4"/>
<dbReference type="PRINTS" id="PR00406">
    <property type="entry name" value="CYTB5RDTASE"/>
</dbReference>
<evidence type="ECO:0000256" key="7">
    <source>
        <dbReference type="ARBA" id="ARBA00023004"/>
    </source>
</evidence>
<comment type="caution">
    <text evidence="11">The sequence shown here is derived from an EMBL/GenBank/DDBJ whole genome shotgun (WGS) entry which is preliminary data.</text>
</comment>
<reference evidence="11 12" key="1">
    <citation type="journal article" date="2014" name="Genome Announc.">
        <title>Draft Genome Sequences of Marine Flavobacterium Nonlabens Strains NR17, NR24, NR27, NR32, NR33, and Ara13.</title>
        <authorList>
            <person name="Nakanishi M."/>
            <person name="Meirelles P."/>
            <person name="Suzuki R."/>
            <person name="Takatani N."/>
            <person name="Mino S."/>
            <person name="Suda W."/>
            <person name="Oshima K."/>
            <person name="Hattori M."/>
            <person name="Ohkuma M."/>
            <person name="Hosokawa M."/>
            <person name="Miyashita K."/>
            <person name="Thompson F.L."/>
            <person name="Niwa A."/>
            <person name="Sawabe T."/>
            <person name="Sawabe T."/>
        </authorList>
    </citation>
    <scope>NUCLEOTIDE SEQUENCE [LARGE SCALE GENOMIC DNA]</scope>
    <source>
        <strain evidence="12">JCM19275</strain>
    </source>
</reference>
<dbReference type="Proteomes" id="UP000029647">
    <property type="component" value="Unassembled WGS sequence"/>
</dbReference>
<dbReference type="PANTHER" id="PTHR47354:SF8">
    <property type="entry name" value="1,2-PHENYLACETYL-COA EPOXIDASE, SUBUNIT E"/>
    <property type="match status" value="1"/>
</dbReference>
<evidence type="ECO:0000256" key="5">
    <source>
        <dbReference type="ARBA" id="ARBA00022827"/>
    </source>
</evidence>
<dbReference type="CDD" id="cd06214">
    <property type="entry name" value="PA_degradation_oxidoreductase_like"/>
    <property type="match status" value="1"/>
</dbReference>
<dbReference type="InterPro" id="IPR050415">
    <property type="entry name" value="MRET"/>
</dbReference>
<dbReference type="CDD" id="cd00207">
    <property type="entry name" value="fer2"/>
    <property type="match status" value="1"/>
</dbReference>
<dbReference type="EMBL" id="BBNT01000001">
    <property type="protein sequence ID" value="GAL73830.1"/>
    <property type="molecule type" value="Genomic_DNA"/>
</dbReference>
<dbReference type="PROSITE" id="PS51085">
    <property type="entry name" value="2FE2S_FER_2"/>
    <property type="match status" value="1"/>
</dbReference>
<evidence type="ECO:0000259" key="9">
    <source>
        <dbReference type="PROSITE" id="PS51085"/>
    </source>
</evidence>
<dbReference type="InterPro" id="IPR006058">
    <property type="entry name" value="2Fe2S_fd_BS"/>
</dbReference>
<sequence length="347" mass="38971">MEFHKLTIQQVTKVTPQAVEIRFDIPQELVSDFNYQSGQYLTLKATIDGKEVRRAYSLSSAPHENHWSVVVKAVENGVFSNYAMTLRAGDQLDVATPEGLFVHEKSTNAQTYLGVAAGSGITPIISIIKTVLETEPDSKFALIYGNQSISQTIYFEQINDLQDQYDDRFIVRYSFSREERNGELFGRVTKGNLNFFLKQDCTDYAFAKAYLCGPEDMITMTTDNLVEKEIIAKENIHFELFSTKENKIEITEDSHLTEVTVILDDEEHTFTMKRSDNMLDVMLKNDIDAPYSCQGGICSSCICQIEEGSAQMAKNAILTDSEIAEGLSLACQAYPTSAKVKVNFDEV</sequence>
<dbReference type="Pfam" id="PF00175">
    <property type="entry name" value="NAD_binding_1"/>
    <property type="match status" value="1"/>
</dbReference>
<dbReference type="PROSITE" id="PS00197">
    <property type="entry name" value="2FE2S_FER_1"/>
    <property type="match status" value="1"/>
</dbReference>
<dbReference type="PRINTS" id="PR00371">
    <property type="entry name" value="FPNCR"/>
</dbReference>
<dbReference type="GO" id="GO:0046872">
    <property type="term" value="F:metal ion binding"/>
    <property type="evidence" value="ECO:0007669"/>
    <property type="project" value="UniProtKB-KW"/>
</dbReference>
<dbReference type="InterPro" id="IPR001041">
    <property type="entry name" value="2Fe-2S_ferredoxin-type"/>
</dbReference>
<keyword evidence="4" id="KW-0479">Metal-binding</keyword>
<evidence type="ECO:0000256" key="1">
    <source>
        <dbReference type="ARBA" id="ARBA00001974"/>
    </source>
</evidence>
<organism evidence="11 12">
    <name type="scientific">Nonlabens ulvanivorans</name>
    <name type="common">Persicivirga ulvanivorans</name>
    <dbReference type="NCBI Taxonomy" id="906888"/>
    <lineage>
        <taxon>Bacteria</taxon>
        <taxon>Pseudomonadati</taxon>
        <taxon>Bacteroidota</taxon>
        <taxon>Flavobacteriia</taxon>
        <taxon>Flavobacteriales</taxon>
        <taxon>Flavobacteriaceae</taxon>
        <taxon>Nonlabens</taxon>
    </lineage>
</organism>
<dbReference type="GO" id="GO:0051537">
    <property type="term" value="F:2 iron, 2 sulfur cluster binding"/>
    <property type="evidence" value="ECO:0007669"/>
    <property type="project" value="UniProtKB-KW"/>
</dbReference>
<dbReference type="GO" id="GO:0050660">
    <property type="term" value="F:flavin adenine dinucleotide binding"/>
    <property type="evidence" value="ECO:0007669"/>
    <property type="project" value="TreeGrafter"/>
</dbReference>
<evidence type="ECO:0000256" key="6">
    <source>
        <dbReference type="ARBA" id="ARBA00023002"/>
    </source>
</evidence>
<keyword evidence="3" id="KW-0001">2Fe-2S</keyword>
<keyword evidence="8" id="KW-0411">Iron-sulfur</keyword>
<keyword evidence="7" id="KW-0408">Iron</keyword>
<accession>A0A090W9Y4</accession>
<dbReference type="InterPro" id="IPR012675">
    <property type="entry name" value="Beta-grasp_dom_sf"/>
</dbReference>
<evidence type="ECO:0000259" key="10">
    <source>
        <dbReference type="PROSITE" id="PS51384"/>
    </source>
</evidence>
<gene>
    <name evidence="11" type="ORF">JCM19275_2677</name>
</gene>
<feature type="domain" description="FAD-binding FR-type" evidence="10">
    <location>
        <begin position="1"/>
        <end position="104"/>
    </location>
</feature>
<keyword evidence="6" id="KW-0560">Oxidoreductase</keyword>
<protein>
    <submittedName>
        <fullName evidence="11">Flavodoxin reductases</fullName>
    </submittedName>
</protein>
<dbReference type="InterPro" id="IPR017938">
    <property type="entry name" value="Riboflavin_synthase-like_b-brl"/>
</dbReference>
<keyword evidence="2" id="KW-0285">Flavoprotein</keyword>
<dbReference type="InterPro" id="IPR017927">
    <property type="entry name" value="FAD-bd_FR_type"/>
</dbReference>